<dbReference type="Gene3D" id="3.30.2380.10">
    <property type="entry name" value="CGI121/TPRKB"/>
    <property type="match status" value="1"/>
</dbReference>
<dbReference type="EMBL" id="CP090166">
    <property type="protein sequence ID" value="UJO16200.1"/>
    <property type="molecule type" value="Genomic_DNA"/>
</dbReference>
<evidence type="ECO:0000256" key="3">
    <source>
        <dbReference type="ARBA" id="ARBA00015316"/>
    </source>
</evidence>
<evidence type="ECO:0000313" key="9">
    <source>
        <dbReference type="EMBL" id="UJO16200.1"/>
    </source>
</evidence>
<dbReference type="Pfam" id="PF08617">
    <property type="entry name" value="CGI-121"/>
    <property type="match status" value="1"/>
</dbReference>
<dbReference type="OrthoDB" id="329139at2759"/>
<dbReference type="OMA" id="IVCRMST"/>
<dbReference type="InterPro" id="IPR036504">
    <property type="entry name" value="CGI121/TPRKB_sf"/>
</dbReference>
<dbReference type="KEGG" id="ffu:CLAFUR5_04133"/>
<dbReference type="InterPro" id="IPR013926">
    <property type="entry name" value="CGI121/TPRKB"/>
</dbReference>
<comment type="subcellular location">
    <subcellularLocation>
        <location evidence="1">Nucleus</location>
    </subcellularLocation>
</comment>
<dbReference type="GO" id="GO:0005829">
    <property type="term" value="C:cytosol"/>
    <property type="evidence" value="ECO:0007669"/>
    <property type="project" value="TreeGrafter"/>
</dbReference>
<accession>A0A9Q8P7J2</accession>
<evidence type="ECO:0000256" key="7">
    <source>
        <dbReference type="ARBA" id="ARBA00025043"/>
    </source>
</evidence>
<comment type="similarity">
    <text evidence="2 8">Belongs to the CGI121/TPRKB family.</text>
</comment>
<evidence type="ECO:0000256" key="5">
    <source>
        <dbReference type="ARBA" id="ARBA00022694"/>
    </source>
</evidence>
<keyword evidence="5" id="KW-0819">tRNA processing</keyword>
<reference evidence="9" key="2">
    <citation type="journal article" date="2022" name="Microb. Genom.">
        <title>A chromosome-scale genome assembly of the tomato pathogen Cladosporium fulvum reveals a compartmentalized genome architecture and the presence of a dispensable chromosome.</title>
        <authorList>
            <person name="Zaccaron A.Z."/>
            <person name="Chen L.H."/>
            <person name="Samaras A."/>
            <person name="Stergiopoulos I."/>
        </authorList>
    </citation>
    <scope>NUCLEOTIDE SEQUENCE</scope>
    <source>
        <strain evidence="9">Race5_Kim</strain>
    </source>
</reference>
<evidence type="ECO:0000256" key="1">
    <source>
        <dbReference type="ARBA" id="ARBA00004123"/>
    </source>
</evidence>
<sequence length="182" mass="20025">METIILPHLPHHPLHVCLFRDVHNAAFLRQQLLDGNASFEYAFLDASVLLSRKHVLSACFSAVNDLLNTRMKSRNVHSEIVFALSPNNNIAESFRRFGLQDGSQHIVAVKVGGDRAPVEVHLLENVNGTPQTLTDDHLAPTQDVARIRKIYRLDAPKKGEAATLLSAEAEAFVLGSMALKGS</sequence>
<proteinExistence type="inferred from homology"/>
<dbReference type="AlphaFoldDB" id="A0A9Q8P7J2"/>
<evidence type="ECO:0000256" key="8">
    <source>
        <dbReference type="RuleBase" id="RU004398"/>
    </source>
</evidence>
<dbReference type="GO" id="GO:0000408">
    <property type="term" value="C:EKC/KEOPS complex"/>
    <property type="evidence" value="ECO:0007669"/>
    <property type="project" value="TreeGrafter"/>
</dbReference>
<dbReference type="SUPFAM" id="SSF143870">
    <property type="entry name" value="PF0523-like"/>
    <property type="match status" value="1"/>
</dbReference>
<dbReference type="GeneID" id="71984011"/>
<dbReference type="PANTHER" id="PTHR15840">
    <property type="entry name" value="CGI-121 FAMILY MEMBER"/>
    <property type="match status" value="1"/>
</dbReference>
<name>A0A9Q8P7J2_PASFU</name>
<comment type="function">
    <text evidence="7">Component of the EKC/KEOPS complex that is required for the formation of a threonylcarbamoyl group on adenosine at position 37 (t(6)A37) in tRNAs that read codons beginning with adenine. The complex is probably involved in the transfer of the threonylcarbamoyl moiety of threonylcarbamoyl-AMP (TC-AMP) to the N6 group of A37. CGI121 acts as an allosteric effector that regulates the t(6)A activity of the complex. The EKC/KEOPS complex also promotes both telomere uncapping and telomere elongation. The complex is required for efficient recruitment of transcriptional coactivators. CGI121 is not required for tRNA modification.</text>
</comment>
<evidence type="ECO:0000256" key="2">
    <source>
        <dbReference type="ARBA" id="ARBA00005546"/>
    </source>
</evidence>
<organism evidence="9 10">
    <name type="scientific">Passalora fulva</name>
    <name type="common">Tomato leaf mold</name>
    <name type="synonym">Cladosporium fulvum</name>
    <dbReference type="NCBI Taxonomy" id="5499"/>
    <lineage>
        <taxon>Eukaryota</taxon>
        <taxon>Fungi</taxon>
        <taxon>Dikarya</taxon>
        <taxon>Ascomycota</taxon>
        <taxon>Pezizomycotina</taxon>
        <taxon>Dothideomycetes</taxon>
        <taxon>Dothideomycetidae</taxon>
        <taxon>Mycosphaerellales</taxon>
        <taxon>Mycosphaerellaceae</taxon>
        <taxon>Fulvia</taxon>
    </lineage>
</organism>
<keyword evidence="6 8" id="KW-0539">Nucleus</keyword>
<evidence type="ECO:0000256" key="6">
    <source>
        <dbReference type="ARBA" id="ARBA00023242"/>
    </source>
</evidence>
<dbReference type="GO" id="GO:0002949">
    <property type="term" value="P:tRNA threonylcarbamoyladenosine modification"/>
    <property type="evidence" value="ECO:0007669"/>
    <property type="project" value="TreeGrafter"/>
</dbReference>
<dbReference type="GO" id="GO:0005634">
    <property type="term" value="C:nucleus"/>
    <property type="evidence" value="ECO:0007669"/>
    <property type="project" value="UniProtKB-SubCell"/>
</dbReference>
<keyword evidence="10" id="KW-1185">Reference proteome</keyword>
<evidence type="ECO:0000313" key="10">
    <source>
        <dbReference type="Proteomes" id="UP000756132"/>
    </source>
</evidence>
<reference evidence="9" key="1">
    <citation type="submission" date="2021-12" db="EMBL/GenBank/DDBJ databases">
        <authorList>
            <person name="Zaccaron A."/>
            <person name="Stergiopoulos I."/>
        </authorList>
    </citation>
    <scope>NUCLEOTIDE SEQUENCE</scope>
    <source>
        <strain evidence="9">Race5_Kim</strain>
    </source>
</reference>
<dbReference type="RefSeq" id="XP_047760566.1">
    <property type="nucleotide sequence ID" value="XM_047903281.1"/>
</dbReference>
<protein>
    <recommendedName>
        <fullName evidence="4">EKC/KEOPS complex subunit CGI121</fullName>
    </recommendedName>
    <alternativeName>
        <fullName evidence="3">EKC/KEOPS complex subunit cgi121</fullName>
    </alternativeName>
</protein>
<dbReference type="PANTHER" id="PTHR15840:SF10">
    <property type="entry name" value="EKC_KEOPS COMPLEX SUBUNIT TPRKB"/>
    <property type="match status" value="1"/>
</dbReference>
<dbReference type="Proteomes" id="UP000756132">
    <property type="component" value="Chromosome 4"/>
</dbReference>
<evidence type="ECO:0000256" key="4">
    <source>
        <dbReference type="ARBA" id="ARBA00016009"/>
    </source>
</evidence>
<gene>
    <name evidence="9" type="ORF">CLAFUR5_04133</name>
</gene>